<name>M2NAM8_BAUPA</name>
<dbReference type="HOGENOM" id="CLU_2589366_0_0_1"/>
<dbReference type="Proteomes" id="UP000011761">
    <property type="component" value="Unassembled WGS sequence"/>
</dbReference>
<sequence length="80" mass="9012">MKRRKPRASSASEELQCPQITMAETCKRARSWKPFLGCGSGPGEQHEGGEMPMCYPGSRKGSRDTIYQVLPGPHYNRRMI</sequence>
<dbReference type="KEGG" id="bcom:BAUCODRAFT_466465"/>
<protein>
    <submittedName>
        <fullName evidence="1">Uncharacterized protein</fullName>
    </submittedName>
</protein>
<accession>M2NAM8</accession>
<dbReference type="AlphaFoldDB" id="M2NAM8"/>
<keyword evidence="2" id="KW-1185">Reference proteome</keyword>
<evidence type="ECO:0000313" key="2">
    <source>
        <dbReference type="Proteomes" id="UP000011761"/>
    </source>
</evidence>
<dbReference type="GeneID" id="19114613"/>
<gene>
    <name evidence="1" type="ORF">BAUCODRAFT_466465</name>
</gene>
<organism evidence="1 2">
    <name type="scientific">Baudoinia panamericana (strain UAMH 10762)</name>
    <name type="common">Angels' share fungus</name>
    <name type="synonym">Baudoinia compniacensis (strain UAMH 10762)</name>
    <dbReference type="NCBI Taxonomy" id="717646"/>
    <lineage>
        <taxon>Eukaryota</taxon>
        <taxon>Fungi</taxon>
        <taxon>Dikarya</taxon>
        <taxon>Ascomycota</taxon>
        <taxon>Pezizomycotina</taxon>
        <taxon>Dothideomycetes</taxon>
        <taxon>Dothideomycetidae</taxon>
        <taxon>Mycosphaerellales</taxon>
        <taxon>Teratosphaeriaceae</taxon>
        <taxon>Baudoinia</taxon>
    </lineage>
</organism>
<evidence type="ECO:0000313" key="1">
    <source>
        <dbReference type="EMBL" id="EMC96194.1"/>
    </source>
</evidence>
<proteinExistence type="predicted"/>
<dbReference type="EMBL" id="KB445555">
    <property type="protein sequence ID" value="EMC96194.1"/>
    <property type="molecule type" value="Genomic_DNA"/>
</dbReference>
<reference evidence="1 2" key="1">
    <citation type="journal article" date="2012" name="PLoS Pathog.">
        <title>Diverse lifestyles and strategies of plant pathogenesis encoded in the genomes of eighteen Dothideomycetes fungi.</title>
        <authorList>
            <person name="Ohm R.A."/>
            <person name="Feau N."/>
            <person name="Henrissat B."/>
            <person name="Schoch C.L."/>
            <person name="Horwitz B.A."/>
            <person name="Barry K.W."/>
            <person name="Condon B.J."/>
            <person name="Copeland A.C."/>
            <person name="Dhillon B."/>
            <person name="Glaser F."/>
            <person name="Hesse C.N."/>
            <person name="Kosti I."/>
            <person name="LaButti K."/>
            <person name="Lindquist E.A."/>
            <person name="Lucas S."/>
            <person name="Salamov A.A."/>
            <person name="Bradshaw R.E."/>
            <person name="Ciuffetti L."/>
            <person name="Hamelin R.C."/>
            <person name="Kema G.H.J."/>
            <person name="Lawrence C."/>
            <person name="Scott J.A."/>
            <person name="Spatafora J.W."/>
            <person name="Turgeon B.G."/>
            <person name="de Wit P.J.G.M."/>
            <person name="Zhong S."/>
            <person name="Goodwin S.B."/>
            <person name="Grigoriev I.V."/>
        </authorList>
    </citation>
    <scope>NUCLEOTIDE SEQUENCE [LARGE SCALE GENOMIC DNA]</scope>
    <source>
        <strain evidence="1 2">UAMH 10762</strain>
    </source>
</reference>
<dbReference type="RefSeq" id="XP_007676380.1">
    <property type="nucleotide sequence ID" value="XM_007678190.1"/>
</dbReference>